<evidence type="ECO:0000256" key="3">
    <source>
        <dbReference type="ARBA" id="ARBA00022475"/>
    </source>
</evidence>
<evidence type="ECO:0000256" key="4">
    <source>
        <dbReference type="ARBA" id="ARBA00022692"/>
    </source>
</evidence>
<sequence length="715" mass="79330">MLAFPAPTLKGKLLAGAVLALVAWVVPLSLDLGGVLEGYSLKTLDLWFRVTPLPAASPEVVVITLGQPDLDFMREQGVTWPWPRQLYAPIVDFCRRGGARAVIFDVLYTEESVYGQADDQNLAQAIKDFGRVFLPFFLTRRETGKDPELEKLLDQARVHFSGSPPPHLTVYQGVTPPIGVLSQAAAGLGNVESTPDRDGVYRRVPLLSACQGRLLPILSFGAYSRLEAPGEWRYEGRELRQGHLRLPVDDHGRLLLKFRGPSRSHRHLSAANVIQSEVRLKHGHPPIYSPEDLKGKWVLVGFTAPGLMDLKPTPLAPVYPGVEIHATLLDNLLKGDFLRPVPAIMVRLAALVWAGAATLTVLLVFRLWVILGTLVFLGGGLTLASLGLFCWSWWADPVLPAVSLGLAFALAAAYSYATEGRQKQVIRRLFAQYMSEKVIAHLLAHPELLKLGGERRRVTLYFSDLAGFTSLSERLNPEEVVGLLNDYLSRMTDLILEEEGTVDKFEGDAIMAFWGAPLPQEDQALRACRTALRQQAALAELNRQFSQRGLPPLNMRIGIHTGEAVVGNLGSQSRFDYTVIGDTVNLASRLEGLNKFYGTQIIASEVTREECQDAVEFQELDLVAVKGREMPVRVYQVLALKGELTPEAARARDRFAEGLRHYREQRFSEAAAQFRQILQDFPENGPALAYLERCRAFLARPPAPDWDGVFRPDKK</sequence>
<dbReference type="Pfam" id="PF05226">
    <property type="entry name" value="CHASE2"/>
    <property type="match status" value="1"/>
</dbReference>
<accession>A0A7C5EQ60</accession>
<keyword evidence="5 7" id="KW-1133">Transmembrane helix</keyword>
<keyword evidence="6 7" id="KW-0472">Membrane</keyword>
<evidence type="ECO:0000256" key="1">
    <source>
        <dbReference type="ARBA" id="ARBA00004196"/>
    </source>
</evidence>
<feature type="transmembrane region" description="Helical" evidence="7">
    <location>
        <begin position="344"/>
        <end position="365"/>
    </location>
</feature>
<evidence type="ECO:0000256" key="7">
    <source>
        <dbReference type="SAM" id="Phobius"/>
    </source>
</evidence>
<dbReference type="GO" id="GO:0030313">
    <property type="term" value="C:cell envelope"/>
    <property type="evidence" value="ECO:0007669"/>
    <property type="project" value="UniProtKB-SubCell"/>
</dbReference>
<dbReference type="InterPro" id="IPR007890">
    <property type="entry name" value="CHASE2"/>
</dbReference>
<dbReference type="PANTHER" id="PTHR43081:SF1">
    <property type="entry name" value="ADENYLATE CYCLASE, TERMINAL-DIFFERENTIATION SPECIFIC"/>
    <property type="match status" value="1"/>
</dbReference>
<evidence type="ECO:0000256" key="6">
    <source>
        <dbReference type="ARBA" id="ARBA00023136"/>
    </source>
</evidence>
<dbReference type="FunFam" id="3.30.70.1230:FF:000016">
    <property type="entry name" value="Adenylate/guanylate cyclase domain-containing protein"/>
    <property type="match status" value="1"/>
</dbReference>
<dbReference type="GO" id="GO:0006171">
    <property type="term" value="P:cAMP biosynthetic process"/>
    <property type="evidence" value="ECO:0007669"/>
    <property type="project" value="TreeGrafter"/>
</dbReference>
<organism evidence="9">
    <name type="scientific">Desulfobacca acetoxidans</name>
    <dbReference type="NCBI Taxonomy" id="60893"/>
    <lineage>
        <taxon>Bacteria</taxon>
        <taxon>Pseudomonadati</taxon>
        <taxon>Thermodesulfobacteriota</taxon>
        <taxon>Desulfobaccia</taxon>
        <taxon>Desulfobaccales</taxon>
        <taxon>Desulfobaccaceae</taxon>
        <taxon>Desulfobacca</taxon>
    </lineage>
</organism>
<evidence type="ECO:0000256" key="5">
    <source>
        <dbReference type="ARBA" id="ARBA00022989"/>
    </source>
</evidence>
<dbReference type="SMART" id="SM01080">
    <property type="entry name" value="CHASE2"/>
    <property type="match status" value="1"/>
</dbReference>
<dbReference type="AlphaFoldDB" id="A0A7C5EQ60"/>
<dbReference type="InterPro" id="IPR050697">
    <property type="entry name" value="Adenylyl/Guanylyl_Cyclase_3/4"/>
</dbReference>
<feature type="transmembrane region" description="Helical" evidence="7">
    <location>
        <begin position="372"/>
        <end position="394"/>
    </location>
</feature>
<evidence type="ECO:0000259" key="8">
    <source>
        <dbReference type="PROSITE" id="PS50125"/>
    </source>
</evidence>
<dbReference type="SUPFAM" id="SSF55073">
    <property type="entry name" value="Nucleotide cyclase"/>
    <property type="match status" value="1"/>
</dbReference>
<comment type="subcellular location">
    <subcellularLocation>
        <location evidence="1">Cell envelope</location>
    </subcellularLocation>
</comment>
<name>A0A7C5EQ60_9BACT</name>
<evidence type="ECO:0000256" key="2">
    <source>
        <dbReference type="ARBA" id="ARBA00005381"/>
    </source>
</evidence>
<dbReference type="InterPro" id="IPR029787">
    <property type="entry name" value="Nucleotide_cyclase"/>
</dbReference>
<reference evidence="9" key="1">
    <citation type="journal article" date="2020" name="mSystems">
        <title>Genome- and Community-Level Interaction Insights into Carbon Utilization and Element Cycling Functions of Hydrothermarchaeota in Hydrothermal Sediment.</title>
        <authorList>
            <person name="Zhou Z."/>
            <person name="Liu Y."/>
            <person name="Xu W."/>
            <person name="Pan J."/>
            <person name="Luo Z.H."/>
            <person name="Li M."/>
        </authorList>
    </citation>
    <scope>NUCLEOTIDE SEQUENCE [LARGE SCALE GENOMIC DNA]</scope>
    <source>
        <strain evidence="9">SpSt-853</strain>
    </source>
</reference>
<evidence type="ECO:0000313" key="9">
    <source>
        <dbReference type="EMBL" id="HGZ12181.1"/>
    </source>
</evidence>
<dbReference type="Pfam" id="PF00211">
    <property type="entry name" value="Guanylate_cyc"/>
    <property type="match status" value="1"/>
</dbReference>
<dbReference type="EMBL" id="DTKJ01000056">
    <property type="protein sequence ID" value="HGZ12181.1"/>
    <property type="molecule type" value="Genomic_DNA"/>
</dbReference>
<dbReference type="CDD" id="cd07302">
    <property type="entry name" value="CHD"/>
    <property type="match status" value="1"/>
</dbReference>
<comment type="caution">
    <text evidence="9">The sequence shown here is derived from an EMBL/GenBank/DDBJ whole genome shotgun (WGS) entry which is preliminary data.</text>
</comment>
<dbReference type="Gene3D" id="3.30.70.1230">
    <property type="entry name" value="Nucleotide cyclase"/>
    <property type="match status" value="1"/>
</dbReference>
<dbReference type="SMART" id="SM00044">
    <property type="entry name" value="CYCc"/>
    <property type="match status" value="1"/>
</dbReference>
<dbReference type="PANTHER" id="PTHR43081">
    <property type="entry name" value="ADENYLATE CYCLASE, TERMINAL-DIFFERENTIATION SPECIFIC-RELATED"/>
    <property type="match status" value="1"/>
</dbReference>
<keyword evidence="4 7" id="KW-0812">Transmembrane</keyword>
<proteinExistence type="inferred from homology"/>
<comment type="similarity">
    <text evidence="2">Belongs to the adenylyl cyclase class-3 family.</text>
</comment>
<dbReference type="GO" id="GO:0035556">
    <property type="term" value="P:intracellular signal transduction"/>
    <property type="evidence" value="ECO:0007669"/>
    <property type="project" value="InterPro"/>
</dbReference>
<protein>
    <submittedName>
        <fullName evidence="9">Adenylate/guanylate cyclase domain-containing protein</fullName>
    </submittedName>
</protein>
<gene>
    <name evidence="9" type="ORF">ENW48_08180</name>
</gene>
<dbReference type="InterPro" id="IPR001054">
    <property type="entry name" value="A/G_cyclase"/>
</dbReference>
<keyword evidence="3" id="KW-1003">Cell membrane</keyword>
<feature type="domain" description="Guanylate cyclase" evidence="8">
    <location>
        <begin position="459"/>
        <end position="591"/>
    </location>
</feature>
<dbReference type="PROSITE" id="PS50125">
    <property type="entry name" value="GUANYLATE_CYCLASE_2"/>
    <property type="match status" value="1"/>
</dbReference>
<feature type="transmembrane region" description="Helical" evidence="7">
    <location>
        <begin position="400"/>
        <end position="417"/>
    </location>
</feature>
<dbReference type="GO" id="GO:0004016">
    <property type="term" value="F:adenylate cyclase activity"/>
    <property type="evidence" value="ECO:0007669"/>
    <property type="project" value="UniProtKB-ARBA"/>
</dbReference>